<evidence type="ECO:0000313" key="1">
    <source>
        <dbReference type="EMBL" id="VXA84165.1"/>
    </source>
</evidence>
<gene>
    <name evidence="1" type="ORF">AERO8C_160318</name>
</gene>
<reference evidence="1 2" key="1">
    <citation type="submission" date="2019-10" db="EMBL/GenBank/DDBJ databases">
        <authorList>
            <person name="Karimi E."/>
        </authorList>
    </citation>
    <scope>NUCLEOTIDE SEQUENCE [LARGE SCALE GENOMIC DNA]</scope>
    <source>
        <strain evidence="1">Aeromonas sp. 8C</strain>
    </source>
</reference>
<sequence>MSPIYVNHPFICCEHVFNINN</sequence>
<evidence type="ECO:0000313" key="2">
    <source>
        <dbReference type="Proteomes" id="UP000439123"/>
    </source>
</evidence>
<name>A0A653KXL5_AERVE</name>
<protein>
    <submittedName>
        <fullName evidence="1">Uncharacterized protein</fullName>
    </submittedName>
</protein>
<dbReference type="Proteomes" id="UP000439123">
    <property type="component" value="Unassembled WGS sequence"/>
</dbReference>
<dbReference type="EMBL" id="CABWLC010000008">
    <property type="protein sequence ID" value="VXA84165.1"/>
    <property type="molecule type" value="Genomic_DNA"/>
</dbReference>
<accession>A0A653KXL5</accession>
<proteinExistence type="predicted"/>
<dbReference type="AlphaFoldDB" id="A0A653KXL5"/>
<organism evidence="1 2">
    <name type="scientific">Aeromonas veronii</name>
    <dbReference type="NCBI Taxonomy" id="654"/>
    <lineage>
        <taxon>Bacteria</taxon>
        <taxon>Pseudomonadati</taxon>
        <taxon>Pseudomonadota</taxon>
        <taxon>Gammaproteobacteria</taxon>
        <taxon>Aeromonadales</taxon>
        <taxon>Aeromonadaceae</taxon>
        <taxon>Aeromonas</taxon>
    </lineage>
</organism>